<evidence type="ECO:0008006" key="8">
    <source>
        <dbReference type="Google" id="ProtNLM"/>
    </source>
</evidence>
<evidence type="ECO:0000256" key="2">
    <source>
        <dbReference type="ARBA" id="ARBA00022475"/>
    </source>
</evidence>
<sequence length="178" mass="18952">DVDMDRLMWLDELLASVPKERSWMLVPLGVWLLVVMAVVVAVLLRYTRLGRHIFAVGSNEETARLCGVAVERVKVTVFTLCGAFAGLAGLMQFSYLTVGDPTGAKGLELNVIAAVVIGGGSLAGGEGSILGTMVGALIMTVIDSGCFQMGLPNWVQEIITGVIIIVAVALDRLRHRSI</sequence>
<keyword evidence="5 6" id="KW-0472">Membrane</keyword>
<dbReference type="InterPro" id="IPR001851">
    <property type="entry name" value="ABC_transp_permease"/>
</dbReference>
<evidence type="ECO:0000256" key="5">
    <source>
        <dbReference type="ARBA" id="ARBA00023136"/>
    </source>
</evidence>
<comment type="subcellular location">
    <subcellularLocation>
        <location evidence="1">Cell membrane</location>
        <topology evidence="1">Multi-pass membrane protein</topology>
    </subcellularLocation>
</comment>
<dbReference type="Pfam" id="PF02653">
    <property type="entry name" value="BPD_transp_2"/>
    <property type="match status" value="1"/>
</dbReference>
<feature type="transmembrane region" description="Helical" evidence="6">
    <location>
        <begin position="111"/>
        <end position="142"/>
    </location>
</feature>
<feature type="non-terminal residue" evidence="7">
    <location>
        <position position="1"/>
    </location>
</feature>
<name>X1T076_9ZZZZ</name>
<accession>X1T076</accession>
<dbReference type="EMBL" id="BARW01012153">
    <property type="protein sequence ID" value="GAI80990.1"/>
    <property type="molecule type" value="Genomic_DNA"/>
</dbReference>
<evidence type="ECO:0000256" key="6">
    <source>
        <dbReference type="SAM" id="Phobius"/>
    </source>
</evidence>
<proteinExistence type="predicted"/>
<dbReference type="GO" id="GO:0022857">
    <property type="term" value="F:transmembrane transporter activity"/>
    <property type="evidence" value="ECO:0007669"/>
    <property type="project" value="InterPro"/>
</dbReference>
<keyword evidence="2" id="KW-1003">Cell membrane</keyword>
<dbReference type="GO" id="GO:0005886">
    <property type="term" value="C:plasma membrane"/>
    <property type="evidence" value="ECO:0007669"/>
    <property type="project" value="UniProtKB-SubCell"/>
</dbReference>
<reference evidence="7" key="1">
    <citation type="journal article" date="2014" name="Front. Microbiol.">
        <title>High frequency of phylogenetically diverse reductive dehalogenase-homologous genes in deep subseafloor sedimentary metagenomes.</title>
        <authorList>
            <person name="Kawai M."/>
            <person name="Futagami T."/>
            <person name="Toyoda A."/>
            <person name="Takaki Y."/>
            <person name="Nishi S."/>
            <person name="Hori S."/>
            <person name="Arai W."/>
            <person name="Tsubouchi T."/>
            <person name="Morono Y."/>
            <person name="Uchiyama I."/>
            <person name="Ito T."/>
            <person name="Fujiyama A."/>
            <person name="Inagaki F."/>
            <person name="Takami H."/>
        </authorList>
    </citation>
    <scope>NUCLEOTIDE SEQUENCE</scope>
    <source>
        <strain evidence="7">Expedition CK06-06</strain>
    </source>
</reference>
<evidence type="ECO:0000313" key="7">
    <source>
        <dbReference type="EMBL" id="GAI80990.1"/>
    </source>
</evidence>
<evidence type="ECO:0000256" key="3">
    <source>
        <dbReference type="ARBA" id="ARBA00022692"/>
    </source>
</evidence>
<feature type="transmembrane region" description="Helical" evidence="6">
    <location>
        <begin position="154"/>
        <end position="173"/>
    </location>
</feature>
<comment type="caution">
    <text evidence="7">The sequence shown here is derived from an EMBL/GenBank/DDBJ whole genome shotgun (WGS) entry which is preliminary data.</text>
</comment>
<dbReference type="AlphaFoldDB" id="X1T076"/>
<evidence type="ECO:0000256" key="4">
    <source>
        <dbReference type="ARBA" id="ARBA00022989"/>
    </source>
</evidence>
<keyword evidence="3 6" id="KW-0812">Transmembrane</keyword>
<dbReference type="CDD" id="cd06579">
    <property type="entry name" value="TM_PBP1_transp_AraH_like"/>
    <property type="match status" value="1"/>
</dbReference>
<keyword evidence="4 6" id="KW-1133">Transmembrane helix</keyword>
<evidence type="ECO:0000256" key="1">
    <source>
        <dbReference type="ARBA" id="ARBA00004651"/>
    </source>
</evidence>
<protein>
    <recommendedName>
        <fullName evidence="8">ABC transporter permease</fullName>
    </recommendedName>
</protein>
<organism evidence="7">
    <name type="scientific">marine sediment metagenome</name>
    <dbReference type="NCBI Taxonomy" id="412755"/>
    <lineage>
        <taxon>unclassified sequences</taxon>
        <taxon>metagenomes</taxon>
        <taxon>ecological metagenomes</taxon>
    </lineage>
</organism>
<dbReference type="PANTHER" id="PTHR32196">
    <property type="entry name" value="ABC TRANSPORTER PERMEASE PROTEIN YPHD-RELATED-RELATED"/>
    <property type="match status" value="1"/>
</dbReference>
<dbReference type="PANTHER" id="PTHR32196:SF72">
    <property type="entry name" value="RIBOSE IMPORT PERMEASE PROTEIN RBSC"/>
    <property type="match status" value="1"/>
</dbReference>
<gene>
    <name evidence="7" type="ORF">S12H4_23049</name>
</gene>
<feature type="transmembrane region" description="Helical" evidence="6">
    <location>
        <begin position="23"/>
        <end position="44"/>
    </location>
</feature>